<dbReference type="EMBL" id="BAABAJ010000003">
    <property type="protein sequence ID" value="GAA3903487.1"/>
    <property type="molecule type" value="Genomic_DNA"/>
</dbReference>
<dbReference type="Gene3D" id="3.40.50.1460">
    <property type="match status" value="1"/>
</dbReference>
<evidence type="ECO:0000313" key="3">
    <source>
        <dbReference type="EMBL" id="GAA3903487.1"/>
    </source>
</evidence>
<dbReference type="InterPro" id="IPR029030">
    <property type="entry name" value="Caspase-like_dom_sf"/>
</dbReference>
<protein>
    <submittedName>
        <fullName evidence="3">Caspase family protein</fullName>
    </submittedName>
</protein>
<organism evidence="3 4">
    <name type="scientific">Streptomyces gulbargensis</name>
    <dbReference type="NCBI Taxonomy" id="364901"/>
    <lineage>
        <taxon>Bacteria</taxon>
        <taxon>Bacillati</taxon>
        <taxon>Actinomycetota</taxon>
        <taxon>Actinomycetes</taxon>
        <taxon>Kitasatosporales</taxon>
        <taxon>Streptomycetaceae</taxon>
        <taxon>Streptomyces</taxon>
    </lineage>
</organism>
<accession>A0ABP7LLU9</accession>
<evidence type="ECO:0000256" key="1">
    <source>
        <dbReference type="SAM" id="MobiDB-lite"/>
    </source>
</evidence>
<reference evidence="4" key="1">
    <citation type="journal article" date="2019" name="Int. J. Syst. Evol. Microbiol.">
        <title>The Global Catalogue of Microorganisms (GCM) 10K type strain sequencing project: providing services to taxonomists for standard genome sequencing and annotation.</title>
        <authorList>
            <consortium name="The Broad Institute Genomics Platform"/>
            <consortium name="The Broad Institute Genome Sequencing Center for Infectious Disease"/>
            <person name="Wu L."/>
            <person name="Ma J."/>
        </authorList>
    </citation>
    <scope>NUCLEOTIDE SEQUENCE [LARGE SCALE GENOMIC DNA]</scope>
    <source>
        <strain evidence="4">JCM 16956</strain>
    </source>
</reference>
<dbReference type="Proteomes" id="UP001501000">
    <property type="component" value="Unassembled WGS sequence"/>
</dbReference>
<proteinExistence type="predicted"/>
<dbReference type="PANTHER" id="PTHR48104:SF30">
    <property type="entry name" value="METACASPASE-1"/>
    <property type="match status" value="1"/>
</dbReference>
<sequence>MPLGLSLHIGLNQVDPDRYDGWDGTLLACENDARDMAALARSRGFEPTLLLTPDGTADRVTAALDAAAARLGPGDILLVTYSGHGGRLPDAPGGTDTSGRTDDVEPDTYDETLVLRDRQFLDDEIRQAFRGFADDVRIVAVFDCCHSGSAIEVPADGPERPAARYLPEPVRQRLAARDHAFYRELRRALAARRPAPDDPAGGEGPGALLLAACQDDQVALDGAVNGAFTGALLRVWDDGAFDGGYRAFHRAIRAAMPPTQVPNLHLTGAPPEAFLDQRPFTV</sequence>
<dbReference type="PANTHER" id="PTHR48104">
    <property type="entry name" value="METACASPASE-4"/>
    <property type="match status" value="1"/>
</dbReference>
<evidence type="ECO:0000259" key="2">
    <source>
        <dbReference type="Pfam" id="PF00656"/>
    </source>
</evidence>
<dbReference type="SUPFAM" id="SSF52129">
    <property type="entry name" value="Caspase-like"/>
    <property type="match status" value="1"/>
</dbReference>
<keyword evidence="4" id="KW-1185">Reference proteome</keyword>
<dbReference type="InterPro" id="IPR011600">
    <property type="entry name" value="Pept_C14_caspase"/>
</dbReference>
<dbReference type="InterPro" id="IPR050452">
    <property type="entry name" value="Metacaspase"/>
</dbReference>
<comment type="caution">
    <text evidence="3">The sequence shown here is derived from an EMBL/GenBank/DDBJ whole genome shotgun (WGS) entry which is preliminary data.</text>
</comment>
<evidence type="ECO:0000313" key="4">
    <source>
        <dbReference type="Proteomes" id="UP001501000"/>
    </source>
</evidence>
<dbReference type="Pfam" id="PF00656">
    <property type="entry name" value="Peptidase_C14"/>
    <property type="match status" value="1"/>
</dbReference>
<feature type="region of interest" description="Disordered" evidence="1">
    <location>
        <begin position="87"/>
        <end position="106"/>
    </location>
</feature>
<gene>
    <name evidence="3" type="ORF">GCM10022244_12120</name>
</gene>
<name>A0ABP7LLU9_9ACTN</name>
<dbReference type="RefSeq" id="WP_345279246.1">
    <property type="nucleotide sequence ID" value="NZ_BAABAJ010000003.1"/>
</dbReference>
<feature type="domain" description="Peptidase C14 caspase" evidence="2">
    <location>
        <begin position="18"/>
        <end position="265"/>
    </location>
</feature>